<evidence type="ECO:0000256" key="1">
    <source>
        <dbReference type="SAM" id="Phobius"/>
    </source>
</evidence>
<accession>A0A4S2D8X2</accession>
<comment type="caution">
    <text evidence="2">The sequence shown here is derived from an EMBL/GenBank/DDBJ whole genome shotgun (WGS) entry which is preliminary data.</text>
</comment>
<dbReference type="EMBL" id="SRYX01000024">
    <property type="protein sequence ID" value="TGY36954.1"/>
    <property type="molecule type" value="Genomic_DNA"/>
</dbReference>
<organism evidence="2 3">
    <name type="scientific">Bacteroides caecimuris</name>
    <dbReference type="NCBI Taxonomy" id="1796613"/>
    <lineage>
        <taxon>Bacteria</taxon>
        <taxon>Pseudomonadati</taxon>
        <taxon>Bacteroidota</taxon>
        <taxon>Bacteroidia</taxon>
        <taxon>Bacteroidales</taxon>
        <taxon>Bacteroidaceae</taxon>
        <taxon>Bacteroides</taxon>
    </lineage>
</organism>
<evidence type="ECO:0000313" key="2">
    <source>
        <dbReference type="EMBL" id="TGY36954.1"/>
    </source>
</evidence>
<dbReference type="AlphaFoldDB" id="A0A4S2D8X2"/>
<keyword evidence="1" id="KW-0812">Transmembrane</keyword>
<evidence type="ECO:0000313" key="3">
    <source>
        <dbReference type="Proteomes" id="UP000309566"/>
    </source>
</evidence>
<feature type="transmembrane region" description="Helical" evidence="1">
    <location>
        <begin position="12"/>
        <end position="30"/>
    </location>
</feature>
<gene>
    <name evidence="2" type="ORF">E5353_08205</name>
</gene>
<reference evidence="2 3" key="1">
    <citation type="submission" date="2019-04" db="EMBL/GenBank/DDBJ databases">
        <title>Microbes associate with the intestines of laboratory mice.</title>
        <authorList>
            <person name="Navarre W."/>
            <person name="Wong E."/>
            <person name="Huang K."/>
            <person name="Tropini C."/>
            <person name="Ng K."/>
            <person name="Yu B."/>
        </authorList>
    </citation>
    <scope>NUCLEOTIDE SEQUENCE [LARGE SCALE GENOMIC DNA]</scope>
    <source>
        <strain evidence="2 3">NM63_1-25</strain>
    </source>
</reference>
<name>A0A4S2D8X2_9BACE</name>
<sequence>MKKSIFSNMGCFIYICILFIIFVIIKAAWVRHFDSDIESFDKEKIDILQRRNYLIKKIVTEPQTLINEMPTAIGDQFQGEWALYSCSMLAKSLSNISLLYPETKEGSIVQIDSLISIVLSPEIRWYDALRWGEDPLENLDGDNSHISYLSHLAWMIGNYKKIGGDGKYDELYHSLCKTMSRRIKASDILNCPTYPGEYIYVPDMLVAIVALSEYSKYYNGKYSTIVNQWIHKAQTEWLDKNTGLLVSCLSELTGIIEDMDVKGAYSALNCYYLALINDKFAKFQYELLKKYFIKESPIFGLKEYHNYSPILGFDIDAGPILFGLSPSGTAFAVGSATYFGDSVTRKKILKTAEIAGSTCVWNEDRHYLLANVALVGEAIMLAMRTTVNFSVTVSK</sequence>
<dbReference type="Proteomes" id="UP000309566">
    <property type="component" value="Unassembled WGS sequence"/>
</dbReference>
<keyword evidence="1" id="KW-0472">Membrane</keyword>
<proteinExistence type="predicted"/>
<dbReference type="RefSeq" id="WP_135999492.1">
    <property type="nucleotide sequence ID" value="NZ_SRYX01000024.1"/>
</dbReference>
<protein>
    <submittedName>
        <fullName evidence="2">Uncharacterized protein</fullName>
    </submittedName>
</protein>
<keyword evidence="1" id="KW-1133">Transmembrane helix</keyword>